<feature type="transmembrane region" description="Helical" evidence="1">
    <location>
        <begin position="128"/>
        <end position="151"/>
    </location>
</feature>
<evidence type="ECO:0000313" key="4">
    <source>
        <dbReference type="Proteomes" id="UP000184148"/>
    </source>
</evidence>
<dbReference type="OrthoDB" id="2081976at2"/>
<gene>
    <name evidence="3" type="ORF">SAMN02745133_01545</name>
</gene>
<dbReference type="EMBL" id="FQUY01000009">
    <property type="protein sequence ID" value="SHE97518.1"/>
    <property type="molecule type" value="Genomic_DNA"/>
</dbReference>
<feature type="transmembrane region" description="Helical" evidence="1">
    <location>
        <begin position="67"/>
        <end position="91"/>
    </location>
</feature>
<dbReference type="InterPro" id="IPR018639">
    <property type="entry name" value="DUF2062"/>
</dbReference>
<keyword evidence="1" id="KW-0472">Membrane</keyword>
<keyword evidence="1" id="KW-0812">Transmembrane</keyword>
<dbReference type="AlphaFoldDB" id="A0A1M4XVR7"/>
<evidence type="ECO:0000259" key="2">
    <source>
        <dbReference type="Pfam" id="PF09835"/>
    </source>
</evidence>
<name>A0A1M4XVR7_9FIRM</name>
<protein>
    <recommendedName>
        <fullName evidence="2">DUF2062 domain-containing protein</fullName>
    </recommendedName>
</protein>
<feature type="transmembrane region" description="Helical" evidence="1">
    <location>
        <begin position="37"/>
        <end position="60"/>
    </location>
</feature>
<sequence length="169" mass="18389">MANIISKLFNKCKDACMDSYHRLLNLPEAPQKVAQGIALGIAFDFLPVPFISIPLSFLVAKLVRVHAVAATLTVCLFKPVVPLFFTLNIFVGKLLVGTAPSPITDELAHGVPILTKALLKIKALGFPFLVGSVTNALWAGLLVYFIAVKFLEARQRAIKKKPEGSRCCE</sequence>
<evidence type="ECO:0000313" key="3">
    <source>
        <dbReference type="EMBL" id="SHE97518.1"/>
    </source>
</evidence>
<feature type="domain" description="DUF2062" evidence="2">
    <location>
        <begin position="19"/>
        <end position="157"/>
    </location>
</feature>
<evidence type="ECO:0000256" key="1">
    <source>
        <dbReference type="SAM" id="Phobius"/>
    </source>
</evidence>
<dbReference type="Pfam" id="PF09835">
    <property type="entry name" value="DUF2062"/>
    <property type="match status" value="1"/>
</dbReference>
<dbReference type="STRING" id="1121429.SAMN02745133_01545"/>
<organism evidence="3 4">
    <name type="scientific">Desulforamulus putei DSM 12395</name>
    <dbReference type="NCBI Taxonomy" id="1121429"/>
    <lineage>
        <taxon>Bacteria</taxon>
        <taxon>Bacillati</taxon>
        <taxon>Bacillota</taxon>
        <taxon>Clostridia</taxon>
        <taxon>Eubacteriales</taxon>
        <taxon>Peptococcaceae</taxon>
        <taxon>Desulforamulus</taxon>
    </lineage>
</organism>
<proteinExistence type="predicted"/>
<keyword evidence="4" id="KW-1185">Reference proteome</keyword>
<reference evidence="4" key="1">
    <citation type="submission" date="2016-11" db="EMBL/GenBank/DDBJ databases">
        <authorList>
            <person name="Varghese N."/>
            <person name="Submissions S."/>
        </authorList>
    </citation>
    <scope>NUCLEOTIDE SEQUENCE [LARGE SCALE GENOMIC DNA]</scope>
    <source>
        <strain evidence="4">DSM 12395</strain>
    </source>
</reference>
<accession>A0A1M4XVR7</accession>
<keyword evidence="1" id="KW-1133">Transmembrane helix</keyword>
<dbReference type="Proteomes" id="UP000184148">
    <property type="component" value="Unassembled WGS sequence"/>
</dbReference>
<dbReference type="RefSeq" id="WP_073238214.1">
    <property type="nucleotide sequence ID" value="NZ_FQUY01000009.1"/>
</dbReference>